<dbReference type="GO" id="GO:0003700">
    <property type="term" value="F:DNA-binding transcription factor activity"/>
    <property type="evidence" value="ECO:0007669"/>
    <property type="project" value="InterPro"/>
</dbReference>
<sequence length="335" mass="39228">MAYDSYLKYLNKKNIFEPILHGEARNSSDKLDKFVDDNVSWALSGDYSSNKDSNFDSNQMHIELSRFFSPGASALEENVQPVRISVVQIPVSGIFIRTDEPCYILSYTLSGAGSVYLNGKKTKLVKGDGLFTDCQQYQEYLAHTQQGWRCVFVRMKGEVVKDLFHMLKRADCLQFSMSTYSRFYHIINRMVENAEQPQPGKEMLYSSYILALLTEIIVFTHTENHEYKTIPPVIHEMRYYIQSCYMKPITLDSLSERFHLSKYHLSREFKKYVHMGPNEFLIRVRLEKAKELLVSTNKSVEQISKEIGVLNTNHFRYLFQKHENMTPSSFRKYWK</sequence>
<evidence type="ECO:0000256" key="1">
    <source>
        <dbReference type="ARBA" id="ARBA00023015"/>
    </source>
</evidence>
<feature type="domain" description="HTH araC/xylS-type" evidence="4">
    <location>
        <begin position="235"/>
        <end position="333"/>
    </location>
</feature>
<dbReference type="SUPFAM" id="SSF46689">
    <property type="entry name" value="Homeodomain-like"/>
    <property type="match status" value="2"/>
</dbReference>
<proteinExistence type="predicted"/>
<dbReference type="AlphaFoldDB" id="A0A4R3KFC9"/>
<dbReference type="SUPFAM" id="SSF51215">
    <property type="entry name" value="Regulatory protein AraC"/>
    <property type="match status" value="1"/>
</dbReference>
<dbReference type="EMBL" id="SLZZ01000003">
    <property type="protein sequence ID" value="TCS81753.1"/>
    <property type="molecule type" value="Genomic_DNA"/>
</dbReference>
<dbReference type="InterPro" id="IPR003313">
    <property type="entry name" value="AraC-bd"/>
</dbReference>
<evidence type="ECO:0000313" key="5">
    <source>
        <dbReference type="EMBL" id="TCS81753.1"/>
    </source>
</evidence>
<name>A0A4R3KFC9_9FIRM</name>
<dbReference type="Pfam" id="PF02311">
    <property type="entry name" value="AraC_binding"/>
    <property type="match status" value="1"/>
</dbReference>
<dbReference type="PANTHER" id="PTHR43280:SF28">
    <property type="entry name" value="HTH-TYPE TRANSCRIPTIONAL ACTIVATOR RHAS"/>
    <property type="match status" value="1"/>
</dbReference>
<keyword evidence="1" id="KW-0805">Transcription regulation</keyword>
<reference evidence="5 6" key="1">
    <citation type="submission" date="2019-03" db="EMBL/GenBank/DDBJ databases">
        <title>Genomic Encyclopedia of Type Strains, Phase IV (KMG-IV): sequencing the most valuable type-strain genomes for metagenomic binning, comparative biology and taxonomic classification.</title>
        <authorList>
            <person name="Goeker M."/>
        </authorList>
    </citation>
    <scope>NUCLEOTIDE SEQUENCE [LARGE SCALE GENOMIC DNA]</scope>
    <source>
        <strain evidence="5 6">DSM 29489</strain>
    </source>
</reference>
<dbReference type="InterPro" id="IPR018060">
    <property type="entry name" value="HTH_AraC"/>
</dbReference>
<dbReference type="OrthoDB" id="9813413at2"/>
<dbReference type="Pfam" id="PF12833">
    <property type="entry name" value="HTH_18"/>
    <property type="match status" value="1"/>
</dbReference>
<protein>
    <submittedName>
        <fullName evidence="5">AraC-like DNA-binding protein</fullName>
    </submittedName>
</protein>
<comment type="caution">
    <text evidence="5">The sequence shown here is derived from an EMBL/GenBank/DDBJ whole genome shotgun (WGS) entry which is preliminary data.</text>
</comment>
<evidence type="ECO:0000259" key="4">
    <source>
        <dbReference type="PROSITE" id="PS01124"/>
    </source>
</evidence>
<keyword evidence="3" id="KW-0804">Transcription</keyword>
<dbReference type="PANTHER" id="PTHR43280">
    <property type="entry name" value="ARAC-FAMILY TRANSCRIPTIONAL REGULATOR"/>
    <property type="match status" value="1"/>
</dbReference>
<keyword evidence="2 5" id="KW-0238">DNA-binding</keyword>
<dbReference type="InterPro" id="IPR009057">
    <property type="entry name" value="Homeodomain-like_sf"/>
</dbReference>
<keyword evidence="6" id="KW-1185">Reference proteome</keyword>
<dbReference type="InterPro" id="IPR037923">
    <property type="entry name" value="HTH-like"/>
</dbReference>
<evidence type="ECO:0000313" key="6">
    <source>
        <dbReference type="Proteomes" id="UP000295726"/>
    </source>
</evidence>
<evidence type="ECO:0000256" key="3">
    <source>
        <dbReference type="ARBA" id="ARBA00023163"/>
    </source>
</evidence>
<dbReference type="SMART" id="SM00342">
    <property type="entry name" value="HTH_ARAC"/>
    <property type="match status" value="1"/>
</dbReference>
<organism evidence="5 6">
    <name type="scientific">Muricomes intestini</name>
    <dbReference type="NCBI Taxonomy" id="1796634"/>
    <lineage>
        <taxon>Bacteria</taxon>
        <taxon>Bacillati</taxon>
        <taxon>Bacillota</taxon>
        <taxon>Clostridia</taxon>
        <taxon>Lachnospirales</taxon>
        <taxon>Lachnospiraceae</taxon>
        <taxon>Muricomes</taxon>
    </lineage>
</organism>
<evidence type="ECO:0000256" key="2">
    <source>
        <dbReference type="ARBA" id="ARBA00023125"/>
    </source>
</evidence>
<dbReference type="PROSITE" id="PS01124">
    <property type="entry name" value="HTH_ARAC_FAMILY_2"/>
    <property type="match status" value="1"/>
</dbReference>
<accession>A0A4R3KFC9</accession>
<dbReference type="GO" id="GO:0043565">
    <property type="term" value="F:sequence-specific DNA binding"/>
    <property type="evidence" value="ECO:0007669"/>
    <property type="project" value="InterPro"/>
</dbReference>
<dbReference type="Gene3D" id="1.10.10.60">
    <property type="entry name" value="Homeodomain-like"/>
    <property type="match status" value="2"/>
</dbReference>
<gene>
    <name evidence="5" type="ORF">EDD59_103179</name>
</gene>
<dbReference type="Proteomes" id="UP000295726">
    <property type="component" value="Unassembled WGS sequence"/>
</dbReference>
<dbReference type="RefSeq" id="WP_132379103.1">
    <property type="nucleotide sequence ID" value="NZ_DAISCH010000070.1"/>
</dbReference>